<keyword evidence="7" id="KW-1185">Reference proteome</keyword>
<keyword evidence="3 4" id="KW-0067">ATP-binding</keyword>
<sequence length="384" mass="42461">MPTVIVIGYREDLHQALQRRGLNPYYIVQTPMSPPAGRSFTRVTDMENAQEILRAVLSARIAEVTGVLSVHEMGVFGATYLRQQLNLPGNSDSKTALYFRDKYLQKSSLPAHVKRARCRYVSPDTSFKELAEDLGDAFVLKPATGAGALRTSIVRSPDDHARALRLFPGQSDVEIVAESFIDASEVYLDGVWKNGGLRWSSLSRNHISPLSAVQGGVLAAHVLDRRRLPTLFHQAETLARQALTSLRAPDCVFHLEAFAEDTGLTFGECAIRLPGALSPQVNKLTFGVDLFDVEISFALGEEPTCSLDSSIPDRFYGYLLLRHSSSGTLTQKDFERNFSFDEIEYAPDAPIGPYGRVGHAVVSDPDELQLQQTIEEIARFNEFG</sequence>
<evidence type="ECO:0000256" key="2">
    <source>
        <dbReference type="ARBA" id="ARBA00022741"/>
    </source>
</evidence>
<keyword evidence="1" id="KW-0436">Ligase</keyword>
<dbReference type="PROSITE" id="PS50975">
    <property type="entry name" value="ATP_GRASP"/>
    <property type="match status" value="1"/>
</dbReference>
<protein>
    <submittedName>
        <fullName evidence="6">ATP-grasp domain-containing protein</fullName>
    </submittedName>
</protein>
<evidence type="ECO:0000313" key="7">
    <source>
        <dbReference type="Proteomes" id="UP001156389"/>
    </source>
</evidence>
<dbReference type="EMBL" id="JAJAGO010000007">
    <property type="protein sequence ID" value="MCT2591532.1"/>
    <property type="molecule type" value="Genomic_DNA"/>
</dbReference>
<dbReference type="SUPFAM" id="SSF56059">
    <property type="entry name" value="Glutathione synthetase ATP-binding domain-like"/>
    <property type="match status" value="1"/>
</dbReference>
<dbReference type="InterPro" id="IPR011761">
    <property type="entry name" value="ATP-grasp"/>
</dbReference>
<dbReference type="InterPro" id="IPR052032">
    <property type="entry name" value="ATP-dep_AA_Ligase"/>
</dbReference>
<evidence type="ECO:0000256" key="3">
    <source>
        <dbReference type="ARBA" id="ARBA00022840"/>
    </source>
</evidence>
<dbReference type="Proteomes" id="UP001156389">
    <property type="component" value="Unassembled WGS sequence"/>
</dbReference>
<reference evidence="6 7" key="1">
    <citation type="submission" date="2021-10" db="EMBL/GenBank/DDBJ databases">
        <title>Streptomyces gossypii sp. nov., isolated from soil collected from cotton field.</title>
        <authorList>
            <person name="Ge X."/>
            <person name="Chen X."/>
            <person name="Liu W."/>
        </authorList>
    </citation>
    <scope>NUCLEOTIDE SEQUENCE [LARGE SCALE GENOMIC DNA]</scope>
    <source>
        <strain evidence="6 7">N2-109</strain>
    </source>
</reference>
<evidence type="ECO:0000256" key="1">
    <source>
        <dbReference type="ARBA" id="ARBA00022598"/>
    </source>
</evidence>
<dbReference type="Gene3D" id="3.30.470.20">
    <property type="entry name" value="ATP-grasp fold, B domain"/>
    <property type="match status" value="1"/>
</dbReference>
<keyword evidence="2 4" id="KW-0547">Nucleotide-binding</keyword>
<proteinExistence type="predicted"/>
<evidence type="ECO:0000259" key="5">
    <source>
        <dbReference type="PROSITE" id="PS50975"/>
    </source>
</evidence>
<dbReference type="RefSeq" id="WP_260218851.1">
    <property type="nucleotide sequence ID" value="NZ_JAJAGO010000007.1"/>
</dbReference>
<name>A0ABT2JUH4_9ACTN</name>
<feature type="domain" description="ATP-grasp" evidence="5">
    <location>
        <begin position="101"/>
        <end position="299"/>
    </location>
</feature>
<evidence type="ECO:0000313" key="6">
    <source>
        <dbReference type="EMBL" id="MCT2591532.1"/>
    </source>
</evidence>
<organism evidence="6 7">
    <name type="scientific">Streptomyces gossypii</name>
    <dbReference type="NCBI Taxonomy" id="2883101"/>
    <lineage>
        <taxon>Bacteria</taxon>
        <taxon>Bacillati</taxon>
        <taxon>Actinomycetota</taxon>
        <taxon>Actinomycetes</taxon>
        <taxon>Kitasatosporales</taxon>
        <taxon>Streptomycetaceae</taxon>
        <taxon>Streptomyces</taxon>
    </lineage>
</organism>
<dbReference type="PANTHER" id="PTHR43585:SF2">
    <property type="entry name" value="ATP-GRASP ENZYME FSQD"/>
    <property type="match status" value="1"/>
</dbReference>
<dbReference type="PANTHER" id="PTHR43585">
    <property type="entry name" value="FUMIPYRROLE BIOSYNTHESIS PROTEIN C"/>
    <property type="match status" value="1"/>
</dbReference>
<comment type="caution">
    <text evidence="6">The sequence shown here is derived from an EMBL/GenBank/DDBJ whole genome shotgun (WGS) entry which is preliminary data.</text>
</comment>
<accession>A0ABT2JUH4</accession>
<dbReference type="Gene3D" id="3.40.50.20">
    <property type="match status" value="1"/>
</dbReference>
<gene>
    <name evidence="6" type="ORF">LHJ74_16765</name>
</gene>
<evidence type="ECO:0000256" key="4">
    <source>
        <dbReference type="PROSITE-ProRule" id="PRU00409"/>
    </source>
</evidence>